<evidence type="ECO:0000256" key="2">
    <source>
        <dbReference type="ARBA" id="ARBA00023150"/>
    </source>
</evidence>
<accession>A0ABQ1V3W9</accession>
<dbReference type="Proteomes" id="UP000632454">
    <property type="component" value="Unassembled WGS sequence"/>
</dbReference>
<dbReference type="NCBIfam" id="TIGR00177">
    <property type="entry name" value="molyb_syn"/>
    <property type="match status" value="1"/>
</dbReference>
<dbReference type="PANTHER" id="PTHR43764:SF1">
    <property type="entry name" value="MOLYBDOPTERIN MOLYBDOTRANSFERASE"/>
    <property type="match status" value="1"/>
</dbReference>
<feature type="domain" description="MoaB/Mog" evidence="3">
    <location>
        <begin position="8"/>
        <end position="150"/>
    </location>
</feature>
<dbReference type="CDD" id="cd00886">
    <property type="entry name" value="MogA_MoaB"/>
    <property type="match status" value="1"/>
</dbReference>
<proteinExistence type="predicted"/>
<comment type="caution">
    <text evidence="4">The sequence shown here is derived from an EMBL/GenBank/DDBJ whole genome shotgun (WGS) entry which is preliminary data.</text>
</comment>
<name>A0ABQ1V3W9_9NOCA</name>
<organism evidence="4 5">
    <name type="scientific">Williamsia phyllosphaerae</name>
    <dbReference type="NCBI Taxonomy" id="885042"/>
    <lineage>
        <taxon>Bacteria</taxon>
        <taxon>Bacillati</taxon>
        <taxon>Actinomycetota</taxon>
        <taxon>Actinomycetes</taxon>
        <taxon>Mycobacteriales</taxon>
        <taxon>Nocardiaceae</taxon>
        <taxon>Williamsia</taxon>
    </lineage>
</organism>
<dbReference type="SUPFAM" id="SSF53218">
    <property type="entry name" value="Molybdenum cofactor biosynthesis proteins"/>
    <property type="match status" value="1"/>
</dbReference>
<evidence type="ECO:0000313" key="4">
    <source>
        <dbReference type="EMBL" id="GGF36399.1"/>
    </source>
</evidence>
<evidence type="ECO:0000313" key="5">
    <source>
        <dbReference type="Proteomes" id="UP000632454"/>
    </source>
</evidence>
<dbReference type="RefSeq" id="WP_188491207.1">
    <property type="nucleotide sequence ID" value="NZ_BMCS01000002.1"/>
</dbReference>
<reference evidence="5" key="1">
    <citation type="journal article" date="2019" name="Int. J. Syst. Evol. Microbiol.">
        <title>The Global Catalogue of Microorganisms (GCM) 10K type strain sequencing project: providing services to taxonomists for standard genome sequencing and annotation.</title>
        <authorList>
            <consortium name="The Broad Institute Genomics Platform"/>
            <consortium name="The Broad Institute Genome Sequencing Center for Infectious Disease"/>
            <person name="Wu L."/>
            <person name="Ma J."/>
        </authorList>
    </citation>
    <scope>NUCLEOTIDE SEQUENCE [LARGE SCALE GENOMIC DNA]</scope>
    <source>
        <strain evidence="5">CCM 7855</strain>
    </source>
</reference>
<protein>
    <submittedName>
        <fullName evidence="4">Molybdenum cofactor biosynthesis protein</fullName>
    </submittedName>
</protein>
<dbReference type="PANTHER" id="PTHR43764">
    <property type="entry name" value="MOLYBDENUM COFACTOR BIOSYNTHESIS"/>
    <property type="match status" value="1"/>
</dbReference>
<comment type="pathway">
    <text evidence="1">Cofactor biosynthesis; molybdopterin biosynthesis.</text>
</comment>
<evidence type="ECO:0000259" key="3">
    <source>
        <dbReference type="SMART" id="SM00852"/>
    </source>
</evidence>
<dbReference type="EMBL" id="BMCS01000002">
    <property type="protein sequence ID" value="GGF36399.1"/>
    <property type="molecule type" value="Genomic_DNA"/>
</dbReference>
<dbReference type="PROSITE" id="PS01078">
    <property type="entry name" value="MOCF_BIOSYNTHESIS_1"/>
    <property type="match status" value="1"/>
</dbReference>
<keyword evidence="5" id="KW-1185">Reference proteome</keyword>
<dbReference type="Pfam" id="PF00994">
    <property type="entry name" value="MoCF_biosynth"/>
    <property type="match status" value="1"/>
</dbReference>
<dbReference type="SMART" id="SM00852">
    <property type="entry name" value="MoCF_biosynth"/>
    <property type="match status" value="1"/>
</dbReference>
<dbReference type="InterPro" id="IPR001453">
    <property type="entry name" value="MoaB/Mog_dom"/>
</dbReference>
<dbReference type="InterPro" id="IPR051920">
    <property type="entry name" value="MPT_Adenylyltrnsfr/MoaC-Rel"/>
</dbReference>
<dbReference type="InterPro" id="IPR008284">
    <property type="entry name" value="MoCF_biosynth_CS"/>
</dbReference>
<dbReference type="Gene3D" id="3.40.980.10">
    <property type="entry name" value="MoaB/Mog-like domain"/>
    <property type="match status" value="1"/>
</dbReference>
<gene>
    <name evidence="4" type="ORF">GCM10007298_35260</name>
</gene>
<evidence type="ECO:0000256" key="1">
    <source>
        <dbReference type="ARBA" id="ARBA00005046"/>
    </source>
</evidence>
<keyword evidence="2" id="KW-0501">Molybdenum cofactor biosynthesis</keyword>
<sequence>MTSRRTARVVVASTRAAAGTYPDRTGPVIADWLVAHDIAVDAVSVVPDGDEVGAQLRDGVAAGVSLIITTGGTGLSPTDGTPEQTRGVIDREIPGLADAVRAAGSDAVPTAILSRGVAGLAGRTLIVNLPGSTGGVRDGLAVIEPVLTHALDQIAGGDH</sequence>
<dbReference type="InterPro" id="IPR036425">
    <property type="entry name" value="MoaB/Mog-like_dom_sf"/>
</dbReference>